<evidence type="ECO:0000256" key="4">
    <source>
        <dbReference type="ARBA" id="ARBA00022679"/>
    </source>
</evidence>
<keyword evidence="9" id="KW-1133">Transmembrane helix</keyword>
<dbReference type="AlphaFoldDB" id="A0A919VLS2"/>
<keyword evidence="7" id="KW-0067">ATP-binding</keyword>
<evidence type="ECO:0000256" key="7">
    <source>
        <dbReference type="ARBA" id="ARBA00022840"/>
    </source>
</evidence>
<dbReference type="GO" id="GO:0005524">
    <property type="term" value="F:ATP binding"/>
    <property type="evidence" value="ECO:0007669"/>
    <property type="project" value="UniProtKB-KW"/>
</dbReference>
<dbReference type="GO" id="GO:0046983">
    <property type="term" value="F:protein dimerization activity"/>
    <property type="evidence" value="ECO:0007669"/>
    <property type="project" value="InterPro"/>
</dbReference>
<dbReference type="EC" id="2.7.13.3" evidence="2"/>
<feature type="transmembrane region" description="Helical" evidence="9">
    <location>
        <begin position="136"/>
        <end position="158"/>
    </location>
</feature>
<dbReference type="Gene3D" id="1.20.5.1930">
    <property type="match status" value="1"/>
</dbReference>
<keyword evidence="3" id="KW-0597">Phosphoprotein</keyword>
<keyword evidence="6 11" id="KW-0418">Kinase</keyword>
<proteinExistence type="predicted"/>
<reference evidence="11" key="1">
    <citation type="submission" date="2021-03" db="EMBL/GenBank/DDBJ databases">
        <title>Whole genome shotgun sequence of Actinoplanes consettensis NBRC 14913.</title>
        <authorList>
            <person name="Komaki H."/>
            <person name="Tamura T."/>
        </authorList>
    </citation>
    <scope>NUCLEOTIDE SEQUENCE</scope>
    <source>
        <strain evidence="11">NBRC 14913</strain>
    </source>
</reference>
<sequence>MVPGRVRTVALMQSVRPWLKDLLAAVAVAAVAGTGALTGAGTELGVPLAADLSAAGLAAVAVGFSRVLPAPVLVLSAVAEIGYLVAGWSAPALIVAVTVALYRLAMHHSPRVTWTLAIVCGIGGWAGSVLGTRAGWWMLPSLSYLAWAGMAAAAGYAVRNRRAYIAEVEERARRVERDREDEVRRRVADERLRIARELHDVVAHHIAVINVQSGAATYALTRRPEAATAPLAHIRRASATVLKELTSIVGLHRQPGDGEPDHQPHPGLDRLPALIESFAATGVDVRLTRLGDTRTLPAVTDLAAYRIVQEGLTNARKHGTGPVRVTVTFTRTELSLDLTNGVPPGPRSQGSGYGLIGMRERAAAAGGTVDASFTTDDEFAVRAVFPAPARSEEQP</sequence>
<dbReference type="SUPFAM" id="SSF55874">
    <property type="entry name" value="ATPase domain of HSP90 chaperone/DNA topoisomerase II/histidine kinase"/>
    <property type="match status" value="1"/>
</dbReference>
<dbReference type="PANTHER" id="PTHR24421">
    <property type="entry name" value="NITRATE/NITRITE SENSOR PROTEIN NARX-RELATED"/>
    <property type="match status" value="1"/>
</dbReference>
<keyword evidence="12" id="KW-1185">Reference proteome</keyword>
<dbReference type="Gene3D" id="3.30.565.10">
    <property type="entry name" value="Histidine kinase-like ATPase, C-terminal domain"/>
    <property type="match status" value="1"/>
</dbReference>
<dbReference type="EMBL" id="BOQP01000004">
    <property type="protein sequence ID" value="GIM68180.1"/>
    <property type="molecule type" value="Genomic_DNA"/>
</dbReference>
<evidence type="ECO:0000256" key="3">
    <source>
        <dbReference type="ARBA" id="ARBA00022553"/>
    </source>
</evidence>
<feature type="domain" description="Signal transduction histidine kinase subgroup 3 dimerisation and phosphoacceptor" evidence="10">
    <location>
        <begin position="190"/>
        <end position="254"/>
    </location>
</feature>
<dbReference type="InterPro" id="IPR011712">
    <property type="entry name" value="Sig_transdc_His_kin_sub3_dim/P"/>
</dbReference>
<dbReference type="Proteomes" id="UP000680865">
    <property type="component" value="Unassembled WGS sequence"/>
</dbReference>
<accession>A0A919VLS2</accession>
<comment type="catalytic activity">
    <reaction evidence="1">
        <text>ATP + protein L-histidine = ADP + protein N-phospho-L-histidine.</text>
        <dbReference type="EC" id="2.7.13.3"/>
    </reaction>
</comment>
<protein>
    <recommendedName>
        <fullName evidence="2">histidine kinase</fullName>
        <ecNumber evidence="2">2.7.13.3</ecNumber>
    </recommendedName>
</protein>
<feature type="transmembrane region" description="Helical" evidence="9">
    <location>
        <begin position="22"/>
        <end position="40"/>
    </location>
</feature>
<feature type="transmembrane region" description="Helical" evidence="9">
    <location>
        <begin position="52"/>
        <end position="75"/>
    </location>
</feature>
<dbReference type="InterPro" id="IPR050482">
    <property type="entry name" value="Sensor_HK_TwoCompSys"/>
</dbReference>
<evidence type="ECO:0000256" key="9">
    <source>
        <dbReference type="SAM" id="Phobius"/>
    </source>
</evidence>
<dbReference type="CDD" id="cd16917">
    <property type="entry name" value="HATPase_UhpB-NarQ-NarX-like"/>
    <property type="match status" value="1"/>
</dbReference>
<organism evidence="11 12">
    <name type="scientific">Winogradskya consettensis</name>
    <dbReference type="NCBI Taxonomy" id="113560"/>
    <lineage>
        <taxon>Bacteria</taxon>
        <taxon>Bacillati</taxon>
        <taxon>Actinomycetota</taxon>
        <taxon>Actinomycetes</taxon>
        <taxon>Micromonosporales</taxon>
        <taxon>Micromonosporaceae</taxon>
        <taxon>Winogradskya</taxon>
    </lineage>
</organism>
<dbReference type="GO" id="GO:0000155">
    <property type="term" value="F:phosphorelay sensor kinase activity"/>
    <property type="evidence" value="ECO:0007669"/>
    <property type="project" value="InterPro"/>
</dbReference>
<keyword evidence="9" id="KW-0812">Transmembrane</keyword>
<keyword evidence="4" id="KW-0808">Transferase</keyword>
<dbReference type="InterPro" id="IPR036890">
    <property type="entry name" value="HATPase_C_sf"/>
</dbReference>
<evidence type="ECO:0000256" key="6">
    <source>
        <dbReference type="ARBA" id="ARBA00022777"/>
    </source>
</evidence>
<feature type="transmembrane region" description="Helical" evidence="9">
    <location>
        <begin position="112"/>
        <end position="130"/>
    </location>
</feature>
<keyword evidence="5" id="KW-0547">Nucleotide-binding</keyword>
<evidence type="ECO:0000313" key="11">
    <source>
        <dbReference type="EMBL" id="GIM68180.1"/>
    </source>
</evidence>
<evidence type="ECO:0000256" key="2">
    <source>
        <dbReference type="ARBA" id="ARBA00012438"/>
    </source>
</evidence>
<name>A0A919VLS2_9ACTN</name>
<keyword evidence="8" id="KW-0902">Two-component regulatory system</keyword>
<evidence type="ECO:0000256" key="5">
    <source>
        <dbReference type="ARBA" id="ARBA00022741"/>
    </source>
</evidence>
<dbReference type="Pfam" id="PF07730">
    <property type="entry name" value="HisKA_3"/>
    <property type="match status" value="1"/>
</dbReference>
<evidence type="ECO:0000259" key="10">
    <source>
        <dbReference type="Pfam" id="PF07730"/>
    </source>
</evidence>
<evidence type="ECO:0000256" key="8">
    <source>
        <dbReference type="ARBA" id="ARBA00023012"/>
    </source>
</evidence>
<gene>
    <name evidence="11" type="ORF">Aco04nite_09620</name>
</gene>
<evidence type="ECO:0000256" key="1">
    <source>
        <dbReference type="ARBA" id="ARBA00000085"/>
    </source>
</evidence>
<dbReference type="PANTHER" id="PTHR24421:SF10">
    <property type="entry name" value="NITRATE_NITRITE SENSOR PROTEIN NARQ"/>
    <property type="match status" value="1"/>
</dbReference>
<evidence type="ECO:0000313" key="12">
    <source>
        <dbReference type="Proteomes" id="UP000680865"/>
    </source>
</evidence>
<dbReference type="GO" id="GO:0016020">
    <property type="term" value="C:membrane"/>
    <property type="evidence" value="ECO:0007669"/>
    <property type="project" value="InterPro"/>
</dbReference>
<feature type="transmembrane region" description="Helical" evidence="9">
    <location>
        <begin position="81"/>
        <end position="105"/>
    </location>
</feature>
<comment type="caution">
    <text evidence="11">The sequence shown here is derived from an EMBL/GenBank/DDBJ whole genome shotgun (WGS) entry which is preliminary data.</text>
</comment>
<keyword evidence="9" id="KW-0472">Membrane</keyword>